<reference evidence="1" key="1">
    <citation type="journal article" date="2014" name="Front. Microbiol.">
        <title>High frequency of phylogenetically diverse reductive dehalogenase-homologous genes in deep subseafloor sedimentary metagenomes.</title>
        <authorList>
            <person name="Kawai M."/>
            <person name="Futagami T."/>
            <person name="Toyoda A."/>
            <person name="Takaki Y."/>
            <person name="Nishi S."/>
            <person name="Hori S."/>
            <person name="Arai W."/>
            <person name="Tsubouchi T."/>
            <person name="Morono Y."/>
            <person name="Uchiyama I."/>
            <person name="Ito T."/>
            <person name="Fujiyama A."/>
            <person name="Inagaki F."/>
            <person name="Takami H."/>
        </authorList>
    </citation>
    <scope>NUCLEOTIDE SEQUENCE</scope>
    <source>
        <strain evidence="1">Expedition CK06-06</strain>
    </source>
</reference>
<evidence type="ECO:0000313" key="1">
    <source>
        <dbReference type="EMBL" id="GAF76080.1"/>
    </source>
</evidence>
<organism evidence="1">
    <name type="scientific">marine sediment metagenome</name>
    <dbReference type="NCBI Taxonomy" id="412755"/>
    <lineage>
        <taxon>unclassified sequences</taxon>
        <taxon>metagenomes</taxon>
        <taxon>ecological metagenomes</taxon>
    </lineage>
</organism>
<sequence length="76" mass="8460">MTSEERQKALQIIEEIQRERGCGPILMEVGIVNSKGCVENDVLFLHEAAPIIIASLVEAGFSFHMSNKRLAVLCFK</sequence>
<dbReference type="EMBL" id="BARS01004304">
    <property type="protein sequence ID" value="GAF76080.1"/>
    <property type="molecule type" value="Genomic_DNA"/>
</dbReference>
<name>X0TJ15_9ZZZZ</name>
<proteinExistence type="predicted"/>
<gene>
    <name evidence="1" type="ORF">S01H1_08382</name>
</gene>
<dbReference type="AlphaFoldDB" id="X0TJ15"/>
<comment type="caution">
    <text evidence="1">The sequence shown here is derived from an EMBL/GenBank/DDBJ whole genome shotgun (WGS) entry which is preliminary data.</text>
</comment>
<protein>
    <submittedName>
        <fullName evidence="1">Uncharacterized protein</fullName>
    </submittedName>
</protein>
<accession>X0TJ15</accession>